<feature type="non-terminal residue" evidence="1">
    <location>
        <position position="1"/>
    </location>
</feature>
<reference evidence="1" key="1">
    <citation type="submission" date="2023-03" db="EMBL/GenBank/DDBJ databases">
        <title>Massive genome expansion in bonnet fungi (Mycena s.s.) driven by repeated elements and novel gene families across ecological guilds.</title>
        <authorList>
            <consortium name="Lawrence Berkeley National Laboratory"/>
            <person name="Harder C.B."/>
            <person name="Miyauchi S."/>
            <person name="Viragh M."/>
            <person name="Kuo A."/>
            <person name="Thoen E."/>
            <person name="Andreopoulos B."/>
            <person name="Lu D."/>
            <person name="Skrede I."/>
            <person name="Drula E."/>
            <person name="Henrissat B."/>
            <person name="Morin E."/>
            <person name="Kohler A."/>
            <person name="Barry K."/>
            <person name="LaButti K."/>
            <person name="Morin E."/>
            <person name="Salamov A."/>
            <person name="Lipzen A."/>
            <person name="Mereny Z."/>
            <person name="Hegedus B."/>
            <person name="Baldrian P."/>
            <person name="Stursova M."/>
            <person name="Weitz H."/>
            <person name="Taylor A."/>
            <person name="Grigoriev I.V."/>
            <person name="Nagy L.G."/>
            <person name="Martin F."/>
            <person name="Kauserud H."/>
        </authorList>
    </citation>
    <scope>NUCLEOTIDE SEQUENCE</scope>
    <source>
        <strain evidence="1">CBHHK182m</strain>
    </source>
</reference>
<sequence>GHRPLTKSAFITQIHKAFRATGSDPPQGHGTTLFDLLRGTPFDVVKTIGCWASDTFLLYLRKHAQILAPYMQANPQLHTNFMHITMPPPVVSFHS</sequence>
<gene>
    <name evidence="1" type="ORF">B0H16DRAFT_1336268</name>
</gene>
<evidence type="ECO:0000313" key="2">
    <source>
        <dbReference type="Proteomes" id="UP001215598"/>
    </source>
</evidence>
<proteinExistence type="predicted"/>
<protein>
    <submittedName>
        <fullName evidence="1">Uncharacterized protein</fullName>
    </submittedName>
</protein>
<accession>A0AAD7MJ71</accession>
<name>A0AAD7MJ71_9AGAR</name>
<organism evidence="1 2">
    <name type="scientific">Mycena metata</name>
    <dbReference type="NCBI Taxonomy" id="1033252"/>
    <lineage>
        <taxon>Eukaryota</taxon>
        <taxon>Fungi</taxon>
        <taxon>Dikarya</taxon>
        <taxon>Basidiomycota</taxon>
        <taxon>Agaricomycotina</taxon>
        <taxon>Agaricomycetes</taxon>
        <taxon>Agaricomycetidae</taxon>
        <taxon>Agaricales</taxon>
        <taxon>Marasmiineae</taxon>
        <taxon>Mycenaceae</taxon>
        <taxon>Mycena</taxon>
    </lineage>
</organism>
<evidence type="ECO:0000313" key="1">
    <source>
        <dbReference type="EMBL" id="KAJ7720027.1"/>
    </source>
</evidence>
<dbReference type="Proteomes" id="UP001215598">
    <property type="component" value="Unassembled WGS sequence"/>
</dbReference>
<dbReference type="EMBL" id="JARKIB010000245">
    <property type="protein sequence ID" value="KAJ7720027.1"/>
    <property type="molecule type" value="Genomic_DNA"/>
</dbReference>
<keyword evidence="2" id="KW-1185">Reference proteome</keyword>
<comment type="caution">
    <text evidence="1">The sequence shown here is derived from an EMBL/GenBank/DDBJ whole genome shotgun (WGS) entry which is preliminary data.</text>
</comment>
<dbReference type="AlphaFoldDB" id="A0AAD7MJ71"/>